<protein>
    <submittedName>
        <fullName evidence="1">CLUMA_CG008882, isoform A</fullName>
    </submittedName>
</protein>
<accession>A0A1J1I4K8</accession>
<proteinExistence type="predicted"/>
<evidence type="ECO:0000313" key="2">
    <source>
        <dbReference type="Proteomes" id="UP000183832"/>
    </source>
</evidence>
<keyword evidence="2" id="KW-1185">Reference proteome</keyword>
<dbReference type="Proteomes" id="UP000183832">
    <property type="component" value="Unassembled WGS sequence"/>
</dbReference>
<evidence type="ECO:0000313" key="1">
    <source>
        <dbReference type="EMBL" id="CRK95221.1"/>
    </source>
</evidence>
<sequence>MNINEVHQPTSLQTYTYHCLEQCIEIFIAFQNLIKLQVKRLHDIEEKPLFYPLYHVEESFNELVLLST</sequence>
<reference evidence="1 2" key="1">
    <citation type="submission" date="2015-04" db="EMBL/GenBank/DDBJ databases">
        <authorList>
            <person name="Syromyatnikov M.Y."/>
            <person name="Popov V.N."/>
        </authorList>
    </citation>
    <scope>NUCLEOTIDE SEQUENCE [LARGE SCALE GENOMIC DNA]</scope>
</reference>
<gene>
    <name evidence="1" type="ORF">CLUMA_CG008882</name>
</gene>
<dbReference type="AlphaFoldDB" id="A0A1J1I4K8"/>
<name>A0A1J1I4K8_9DIPT</name>
<dbReference type="EMBL" id="CVRI01000041">
    <property type="protein sequence ID" value="CRK95221.1"/>
    <property type="molecule type" value="Genomic_DNA"/>
</dbReference>
<organism evidence="1 2">
    <name type="scientific">Clunio marinus</name>
    <dbReference type="NCBI Taxonomy" id="568069"/>
    <lineage>
        <taxon>Eukaryota</taxon>
        <taxon>Metazoa</taxon>
        <taxon>Ecdysozoa</taxon>
        <taxon>Arthropoda</taxon>
        <taxon>Hexapoda</taxon>
        <taxon>Insecta</taxon>
        <taxon>Pterygota</taxon>
        <taxon>Neoptera</taxon>
        <taxon>Endopterygota</taxon>
        <taxon>Diptera</taxon>
        <taxon>Nematocera</taxon>
        <taxon>Chironomoidea</taxon>
        <taxon>Chironomidae</taxon>
        <taxon>Clunio</taxon>
    </lineage>
</organism>